<keyword evidence="1" id="KW-1133">Transmembrane helix</keyword>
<dbReference type="VEuPathDB" id="VectorBase:GPPI035745"/>
<evidence type="ECO:0000256" key="1">
    <source>
        <dbReference type="SAM" id="Phobius"/>
    </source>
</evidence>
<dbReference type="AlphaFoldDB" id="A0A1B0BNN9"/>
<accession>A0A1B0BNN9</accession>
<protein>
    <submittedName>
        <fullName evidence="2">Uncharacterized protein</fullName>
    </submittedName>
</protein>
<name>A0A1B0BNN9_9MUSC</name>
<dbReference type="EnsemblMetazoa" id="GPPI035745-RA">
    <property type="protein sequence ID" value="GPPI035745-PA"/>
    <property type="gene ID" value="GPPI035745"/>
</dbReference>
<feature type="transmembrane region" description="Helical" evidence="1">
    <location>
        <begin position="94"/>
        <end position="113"/>
    </location>
</feature>
<proteinExistence type="predicted"/>
<reference evidence="3" key="1">
    <citation type="submission" date="2015-01" db="EMBL/GenBank/DDBJ databases">
        <authorList>
            <person name="Aksoy S."/>
            <person name="Warren W."/>
            <person name="Wilson R.K."/>
        </authorList>
    </citation>
    <scope>NUCLEOTIDE SEQUENCE [LARGE SCALE GENOMIC DNA]</scope>
    <source>
        <strain evidence="3">IAEA</strain>
    </source>
</reference>
<sequence>MLWTRKPFAYAAHVSDNFCPPVCKAIQQQTGGLYHSWNTEYESVGTVLTRLYCPKGSTEPSDSAPLYLYALISSYTCVHVKLSTSLSEFCNPVSVLYSFMLLVFMSTLFFIMYCQQTAATELRPIGKFFRFTNIGTPKSTASSQLGHENRSYGHTNVTSETMTCKRKRSTKFKIKENKY</sequence>
<dbReference type="EMBL" id="JXJN01017528">
    <property type="status" value="NOT_ANNOTATED_CDS"/>
    <property type="molecule type" value="Genomic_DNA"/>
</dbReference>
<reference evidence="2" key="2">
    <citation type="submission" date="2020-05" db="UniProtKB">
        <authorList>
            <consortium name="EnsemblMetazoa"/>
        </authorList>
    </citation>
    <scope>IDENTIFICATION</scope>
    <source>
        <strain evidence="2">IAEA</strain>
    </source>
</reference>
<keyword evidence="1" id="KW-0812">Transmembrane</keyword>
<evidence type="ECO:0000313" key="2">
    <source>
        <dbReference type="EnsemblMetazoa" id="GPPI035745-PA"/>
    </source>
</evidence>
<dbReference type="Proteomes" id="UP000092460">
    <property type="component" value="Unassembled WGS sequence"/>
</dbReference>
<organism evidence="2 3">
    <name type="scientific">Glossina palpalis gambiensis</name>
    <dbReference type="NCBI Taxonomy" id="67801"/>
    <lineage>
        <taxon>Eukaryota</taxon>
        <taxon>Metazoa</taxon>
        <taxon>Ecdysozoa</taxon>
        <taxon>Arthropoda</taxon>
        <taxon>Hexapoda</taxon>
        <taxon>Insecta</taxon>
        <taxon>Pterygota</taxon>
        <taxon>Neoptera</taxon>
        <taxon>Endopterygota</taxon>
        <taxon>Diptera</taxon>
        <taxon>Brachycera</taxon>
        <taxon>Muscomorpha</taxon>
        <taxon>Hippoboscoidea</taxon>
        <taxon>Glossinidae</taxon>
        <taxon>Glossina</taxon>
    </lineage>
</organism>
<evidence type="ECO:0000313" key="3">
    <source>
        <dbReference type="Proteomes" id="UP000092460"/>
    </source>
</evidence>
<keyword evidence="1" id="KW-0472">Membrane</keyword>
<keyword evidence="3" id="KW-1185">Reference proteome</keyword>